<evidence type="ECO:0000256" key="3">
    <source>
        <dbReference type="ARBA" id="ARBA00023163"/>
    </source>
</evidence>
<dbReference type="OrthoDB" id="2646147at2"/>
<keyword evidence="6" id="KW-1185">Reference proteome</keyword>
<evidence type="ECO:0000256" key="2">
    <source>
        <dbReference type="ARBA" id="ARBA00023125"/>
    </source>
</evidence>
<dbReference type="InterPro" id="IPR051081">
    <property type="entry name" value="HTH_MetalResp_TranReg"/>
</dbReference>
<keyword evidence="2" id="KW-0238">DNA-binding</keyword>
<dbReference type="InterPro" id="IPR001845">
    <property type="entry name" value="HTH_ArsR_DNA-bd_dom"/>
</dbReference>
<evidence type="ECO:0000256" key="1">
    <source>
        <dbReference type="ARBA" id="ARBA00023015"/>
    </source>
</evidence>
<dbReference type="RefSeq" id="WP_122911070.1">
    <property type="nucleotide sequence ID" value="NZ_CBCSBE010000017.1"/>
</dbReference>
<accession>A0A3M8BWJ5</accession>
<dbReference type="GO" id="GO:0003700">
    <property type="term" value="F:DNA-binding transcription factor activity"/>
    <property type="evidence" value="ECO:0007669"/>
    <property type="project" value="InterPro"/>
</dbReference>
<evidence type="ECO:0000313" key="5">
    <source>
        <dbReference type="EMBL" id="RNB67703.1"/>
    </source>
</evidence>
<evidence type="ECO:0000259" key="4">
    <source>
        <dbReference type="PROSITE" id="PS50987"/>
    </source>
</evidence>
<dbReference type="SMART" id="SM00418">
    <property type="entry name" value="HTH_ARSR"/>
    <property type="match status" value="1"/>
</dbReference>
<reference evidence="5 6" key="1">
    <citation type="submission" date="2018-10" db="EMBL/GenBank/DDBJ databases">
        <title>Phylogenomics of Brevibacillus.</title>
        <authorList>
            <person name="Dunlap C."/>
        </authorList>
    </citation>
    <scope>NUCLEOTIDE SEQUENCE [LARGE SCALE GENOMIC DNA]</scope>
    <source>
        <strain evidence="5 6">JCM 12215</strain>
    </source>
</reference>
<proteinExistence type="predicted"/>
<dbReference type="InterPro" id="IPR036390">
    <property type="entry name" value="WH_DNA-bd_sf"/>
</dbReference>
<organism evidence="5 6">
    <name type="scientific">Brevibacillus invocatus</name>
    <dbReference type="NCBI Taxonomy" id="173959"/>
    <lineage>
        <taxon>Bacteria</taxon>
        <taxon>Bacillati</taxon>
        <taxon>Bacillota</taxon>
        <taxon>Bacilli</taxon>
        <taxon>Bacillales</taxon>
        <taxon>Paenibacillaceae</taxon>
        <taxon>Brevibacillus</taxon>
    </lineage>
</organism>
<dbReference type="PANTHER" id="PTHR33154">
    <property type="entry name" value="TRANSCRIPTIONAL REGULATOR, ARSR FAMILY"/>
    <property type="match status" value="1"/>
</dbReference>
<sequence>MSKLNALEQVSPFLLEDVPNEIGTIKKNAIHVFKQWYSAYYKDQESDIQKVLLQEKNRFEDHLRNFGPEKTVEMLCNGLIVEEHPELKEVILIPVYHTKPVNVIFDDFKGFMIILYPVEAIEVHDSMPPNSLMRMTRALSDEKRLRILKILSSGNRSFSDLVQLTDLSKSNLHYHLSLLRTAGLITIHHVPFSNQDKYGVRAGVFDDVKLMLESYVFH</sequence>
<dbReference type="InterPro" id="IPR036388">
    <property type="entry name" value="WH-like_DNA-bd_sf"/>
</dbReference>
<dbReference type="SUPFAM" id="SSF46785">
    <property type="entry name" value="Winged helix' DNA-binding domain"/>
    <property type="match status" value="1"/>
</dbReference>
<feature type="domain" description="HTH arsR-type" evidence="4">
    <location>
        <begin position="124"/>
        <end position="218"/>
    </location>
</feature>
<dbReference type="Gene3D" id="1.10.10.10">
    <property type="entry name" value="Winged helix-like DNA-binding domain superfamily/Winged helix DNA-binding domain"/>
    <property type="match status" value="1"/>
</dbReference>
<evidence type="ECO:0000313" key="6">
    <source>
        <dbReference type="Proteomes" id="UP000282028"/>
    </source>
</evidence>
<dbReference type="Pfam" id="PF01022">
    <property type="entry name" value="HTH_5"/>
    <property type="match status" value="1"/>
</dbReference>
<keyword evidence="1" id="KW-0805">Transcription regulation</keyword>
<dbReference type="Proteomes" id="UP000282028">
    <property type="component" value="Unassembled WGS sequence"/>
</dbReference>
<dbReference type="EMBL" id="RHHR01000050">
    <property type="protein sequence ID" value="RNB67703.1"/>
    <property type="molecule type" value="Genomic_DNA"/>
</dbReference>
<dbReference type="CDD" id="cd00090">
    <property type="entry name" value="HTH_ARSR"/>
    <property type="match status" value="1"/>
</dbReference>
<name>A0A3M8BWJ5_9BACL</name>
<comment type="caution">
    <text evidence="5">The sequence shown here is derived from an EMBL/GenBank/DDBJ whole genome shotgun (WGS) entry which is preliminary data.</text>
</comment>
<dbReference type="InterPro" id="IPR011991">
    <property type="entry name" value="ArsR-like_HTH"/>
</dbReference>
<dbReference type="AlphaFoldDB" id="A0A3M8BWJ5"/>
<dbReference type="PANTHER" id="PTHR33154:SF18">
    <property type="entry name" value="ARSENICAL RESISTANCE OPERON REPRESSOR"/>
    <property type="match status" value="1"/>
</dbReference>
<protein>
    <submittedName>
        <fullName evidence="5">ArsR family transcriptional regulator</fullName>
    </submittedName>
</protein>
<dbReference type="PROSITE" id="PS50987">
    <property type="entry name" value="HTH_ARSR_2"/>
    <property type="match status" value="1"/>
</dbReference>
<keyword evidence="3" id="KW-0804">Transcription</keyword>
<gene>
    <name evidence="5" type="ORF">EDM52_21970</name>
</gene>
<dbReference type="PRINTS" id="PR00778">
    <property type="entry name" value="HTHARSR"/>
</dbReference>
<dbReference type="GO" id="GO:0003677">
    <property type="term" value="F:DNA binding"/>
    <property type="evidence" value="ECO:0007669"/>
    <property type="project" value="UniProtKB-KW"/>
</dbReference>